<feature type="region of interest" description="Disordered" evidence="1">
    <location>
        <begin position="332"/>
        <end position="446"/>
    </location>
</feature>
<gene>
    <name evidence="2" type="ORF">IFM89_028393</name>
</gene>
<dbReference type="InterPro" id="IPR012442">
    <property type="entry name" value="DUF1645_plant"/>
</dbReference>
<feature type="compositionally biased region" description="Basic and acidic residues" evidence="1">
    <location>
        <begin position="412"/>
        <end position="439"/>
    </location>
</feature>
<dbReference type="PANTHER" id="PTHR33095">
    <property type="entry name" value="OS07G0619500 PROTEIN"/>
    <property type="match status" value="1"/>
</dbReference>
<keyword evidence="3" id="KW-1185">Reference proteome</keyword>
<organism evidence="2 3">
    <name type="scientific">Coptis chinensis</name>
    <dbReference type="NCBI Taxonomy" id="261450"/>
    <lineage>
        <taxon>Eukaryota</taxon>
        <taxon>Viridiplantae</taxon>
        <taxon>Streptophyta</taxon>
        <taxon>Embryophyta</taxon>
        <taxon>Tracheophyta</taxon>
        <taxon>Spermatophyta</taxon>
        <taxon>Magnoliopsida</taxon>
        <taxon>Ranunculales</taxon>
        <taxon>Ranunculaceae</taxon>
        <taxon>Coptidoideae</taxon>
        <taxon>Coptis</taxon>
    </lineage>
</organism>
<dbReference type="EMBL" id="JADFTS010000008">
    <property type="protein sequence ID" value="KAF9594139.1"/>
    <property type="molecule type" value="Genomic_DNA"/>
</dbReference>
<name>A0A835H8W8_9MAGN</name>
<dbReference type="OrthoDB" id="693822at2759"/>
<dbReference type="PANTHER" id="PTHR33095:SF47">
    <property type="entry name" value="AR781"/>
    <property type="match status" value="1"/>
</dbReference>
<dbReference type="Proteomes" id="UP000631114">
    <property type="component" value="Unassembled WGS sequence"/>
</dbReference>
<accession>A0A835H8W8</accession>
<evidence type="ECO:0000313" key="2">
    <source>
        <dbReference type="EMBL" id="KAF9594139.1"/>
    </source>
</evidence>
<feature type="region of interest" description="Disordered" evidence="1">
    <location>
        <begin position="204"/>
        <end position="316"/>
    </location>
</feature>
<reference evidence="2 3" key="1">
    <citation type="submission" date="2020-10" db="EMBL/GenBank/DDBJ databases">
        <title>The Coptis chinensis genome and diversification of protoberbering-type alkaloids.</title>
        <authorList>
            <person name="Wang B."/>
            <person name="Shu S."/>
            <person name="Song C."/>
            <person name="Liu Y."/>
        </authorList>
    </citation>
    <scope>NUCLEOTIDE SEQUENCE [LARGE SCALE GENOMIC DNA]</scope>
    <source>
        <strain evidence="2">HL-2020</strain>
        <tissue evidence="2">Leaf</tissue>
    </source>
</reference>
<feature type="compositionally biased region" description="Polar residues" evidence="1">
    <location>
        <begin position="358"/>
        <end position="371"/>
    </location>
</feature>
<evidence type="ECO:0000256" key="1">
    <source>
        <dbReference type="SAM" id="MobiDB-lite"/>
    </source>
</evidence>
<dbReference type="AlphaFoldDB" id="A0A835H8W8"/>
<proteinExistence type="predicted"/>
<feature type="compositionally biased region" description="Basic and acidic residues" evidence="1">
    <location>
        <begin position="382"/>
        <end position="393"/>
    </location>
</feature>
<sequence length="498" mass="55308">MEMVTSMNLCDSSKACASPSPGRVNINHLAVQFYSMATSPTGGGLDNVPLVSYSGSYREVENSRDSSVDADFEFGTGQHSMHHDEQQKHQPQYGQHIFPMAFADELFCDGQVMPLKPPPRLQYVDNNIYSNRCSSGSSPTSPSSVLKGPFRRWSFNKNNTHSFDPFMAALENVSKEAAGINNIHRRARSLSPLRTPLVWFNSNESRGTIQHQKKETGFESQQPDEDIGSIHGEQIEHKRSTSPRPSHKRSGQRPTKPILLRPTFTNDEGLIPGKQVDPTRLTSARQVNRVRSGLDGPTKPTPTTLPEPTVKTSESLDATSLSMDVSLTLGEQIGKERQPWGTQVTQVRSSRDKPIKPTPTTLPGHTVQKTEPLSKGAIGKDGSFRKGSDRFSVKENSSGKDGSFRKVSNRFSVKENSVKNASEGRPDNEDKLRRSHNEALKGSPDLRNLSFRGIHKAHYSDQKQLAKQDLRRKTLIPYKAQCMLVCLGFGHHGLRDLN</sequence>
<comment type="caution">
    <text evidence="2">The sequence shown here is derived from an EMBL/GenBank/DDBJ whole genome shotgun (WGS) entry which is preliminary data.</text>
</comment>
<dbReference type="Pfam" id="PF07816">
    <property type="entry name" value="DUF1645"/>
    <property type="match status" value="1"/>
</dbReference>
<protein>
    <submittedName>
        <fullName evidence="2">Uncharacterized protein</fullName>
    </submittedName>
</protein>
<evidence type="ECO:0000313" key="3">
    <source>
        <dbReference type="Proteomes" id="UP000631114"/>
    </source>
</evidence>